<dbReference type="RefSeq" id="WP_262426865.1">
    <property type="nucleotide sequence ID" value="NZ_JACRTJ010000006.1"/>
</dbReference>
<comment type="caution">
    <text evidence="2">The sequence shown here is derived from an EMBL/GenBank/DDBJ whole genome shotgun (WGS) entry which is preliminary data.</text>
</comment>
<proteinExistence type="predicted"/>
<reference evidence="2 3" key="1">
    <citation type="submission" date="2020-08" db="EMBL/GenBank/DDBJ databases">
        <title>Genome public.</title>
        <authorList>
            <person name="Liu C."/>
            <person name="Sun Q."/>
        </authorList>
    </citation>
    <scope>NUCLEOTIDE SEQUENCE [LARGE SCALE GENOMIC DNA]</scope>
    <source>
        <strain evidence="2 3">BX10</strain>
    </source>
</reference>
<accession>A0ABR7NRE6</accession>
<evidence type="ECO:0000313" key="2">
    <source>
        <dbReference type="EMBL" id="MBC8598136.1"/>
    </source>
</evidence>
<keyword evidence="3" id="KW-1185">Reference proteome</keyword>
<protein>
    <submittedName>
        <fullName evidence="2">Transposase</fullName>
    </submittedName>
</protein>
<gene>
    <name evidence="2" type="ORF">H8708_02665</name>
</gene>
<evidence type="ECO:0000313" key="3">
    <source>
        <dbReference type="Proteomes" id="UP000647491"/>
    </source>
</evidence>
<sequence>MNHRNHDTSPGHNGPAKPAARRDYKDSVFRMLFRDRTNLLSLYNAVNQTSYTDPEELAVITLENAVYMNMKNDVAFLMDFQLNLYEHQSTWNPNMPLRDLIYVAKEYQVLTKDQTLYSSSLIRLPTPRFVVFYNGSGMTEESCILRLSDAYQSPEAEPELELKVRVLKIAPEANRELLEACQSLKEYMLFVEQVRKYAAFLELNEAVDRAVNKCIRDGILSDFLSKHKAEVIAVSIFEYDEEREIRLIRQDEFRQGQQNILRDLVHKKLEKGKSPAVIADELELEPEVVETLIQELRKELSGSVL</sequence>
<evidence type="ECO:0000256" key="1">
    <source>
        <dbReference type="SAM" id="MobiDB-lite"/>
    </source>
</evidence>
<feature type="region of interest" description="Disordered" evidence="1">
    <location>
        <begin position="1"/>
        <end position="21"/>
    </location>
</feature>
<organism evidence="2 3">
    <name type="scientific">Enterocloster hominis</name>
    <name type="common">ex Liu et al. 2021</name>
    <dbReference type="NCBI Taxonomy" id="2763663"/>
    <lineage>
        <taxon>Bacteria</taxon>
        <taxon>Bacillati</taxon>
        <taxon>Bacillota</taxon>
        <taxon>Clostridia</taxon>
        <taxon>Lachnospirales</taxon>
        <taxon>Lachnospiraceae</taxon>
        <taxon>Enterocloster</taxon>
    </lineage>
</organism>
<dbReference type="EMBL" id="JACRTJ010000006">
    <property type="protein sequence ID" value="MBC8598136.1"/>
    <property type="molecule type" value="Genomic_DNA"/>
</dbReference>
<dbReference type="Proteomes" id="UP000647491">
    <property type="component" value="Unassembled WGS sequence"/>
</dbReference>
<name>A0ABR7NRE6_9FIRM</name>